<proteinExistence type="predicted"/>
<evidence type="ECO:0000313" key="2">
    <source>
        <dbReference type="EMBL" id="KAL0124298.1"/>
    </source>
</evidence>
<organism evidence="2 3">
    <name type="scientific">Cardiocondyla obscurior</name>
    <dbReference type="NCBI Taxonomy" id="286306"/>
    <lineage>
        <taxon>Eukaryota</taxon>
        <taxon>Metazoa</taxon>
        <taxon>Ecdysozoa</taxon>
        <taxon>Arthropoda</taxon>
        <taxon>Hexapoda</taxon>
        <taxon>Insecta</taxon>
        <taxon>Pterygota</taxon>
        <taxon>Neoptera</taxon>
        <taxon>Endopterygota</taxon>
        <taxon>Hymenoptera</taxon>
        <taxon>Apocrita</taxon>
        <taxon>Aculeata</taxon>
        <taxon>Formicoidea</taxon>
        <taxon>Formicidae</taxon>
        <taxon>Myrmicinae</taxon>
        <taxon>Cardiocondyla</taxon>
    </lineage>
</organism>
<gene>
    <name evidence="2" type="ORF">PUN28_006267</name>
</gene>
<accession>A0AAW2G9G6</accession>
<feature type="region of interest" description="Disordered" evidence="1">
    <location>
        <begin position="1"/>
        <end position="40"/>
    </location>
</feature>
<feature type="compositionally biased region" description="Polar residues" evidence="1">
    <location>
        <begin position="1"/>
        <end position="24"/>
    </location>
</feature>
<dbReference type="Proteomes" id="UP001430953">
    <property type="component" value="Unassembled WGS sequence"/>
</dbReference>
<protein>
    <submittedName>
        <fullName evidence="2">Uncharacterized protein</fullName>
    </submittedName>
</protein>
<dbReference type="EMBL" id="JADYXP020000005">
    <property type="protein sequence ID" value="KAL0124298.1"/>
    <property type="molecule type" value="Genomic_DNA"/>
</dbReference>
<reference evidence="2 3" key="1">
    <citation type="submission" date="2023-03" db="EMBL/GenBank/DDBJ databases">
        <title>High recombination rates correlate with genetic variation in Cardiocondyla obscurior ants.</title>
        <authorList>
            <person name="Errbii M."/>
        </authorList>
    </citation>
    <scope>NUCLEOTIDE SEQUENCE [LARGE SCALE GENOMIC DNA]</scope>
    <source>
        <strain evidence="2">Alpha-2009</strain>
        <tissue evidence="2">Whole body</tissue>
    </source>
</reference>
<sequence length="77" mass="8588">MALFGSGQQIPSKAVNFSQDNSESSENHKKLQNLSTYNNGSAENLSQKATLDIPILAVERHVSIYQSDHFFSYVIIK</sequence>
<name>A0AAW2G9G6_9HYME</name>
<comment type="caution">
    <text evidence="2">The sequence shown here is derived from an EMBL/GenBank/DDBJ whole genome shotgun (WGS) entry which is preliminary data.</text>
</comment>
<keyword evidence="3" id="KW-1185">Reference proteome</keyword>
<dbReference type="AlphaFoldDB" id="A0AAW2G9G6"/>
<evidence type="ECO:0000313" key="3">
    <source>
        <dbReference type="Proteomes" id="UP001430953"/>
    </source>
</evidence>
<evidence type="ECO:0000256" key="1">
    <source>
        <dbReference type="SAM" id="MobiDB-lite"/>
    </source>
</evidence>